<dbReference type="InterPro" id="IPR003439">
    <property type="entry name" value="ABC_transporter-like_ATP-bd"/>
</dbReference>
<sequence length="620" mass="68227">MTQPRNQTQSPPMPMGPRGGPRIPGEVQRARNVRGTLLRLWSYLGRQRWGLTLTCLAVVASTLLDLLGTWLLGRAIDAYILRKDVPGLARLSALLLGVYVGSSVLTWAQAFVMAGVAQRTVRDIRQDLFERMQVLPLRFFDQRAHGELMSRLTNDVENINLVLTESLTQVISSTLTGVGVVIVMLAINPVLGVVTLAIMTALSLGINRGIASRVREGFRRQQATLGRLNGIIQETISGQKVVKAYHREADKIAEFSVANTEYRHAATRAQIFAGFMGPMMNFVGNTSLAVIAGFGGWLALRGAATPGTIASFLNYARQFQRPLNSLANLYNQIQAAIAGAERVFEVIDEEPEVDSPGAAPLGRIRGEVVFEDVCFSYDGKTPVLKHINLRAAPGQTIALVGPTGAGKTTIVNLLARFYEVDSGRITLDGRDIRDIRKDDLRRQLGVVLQDTYLFAGTVMDNIRYGRLDATDEEVIAAAKLAEADQFIHRLPDGYHTMLTERGSNLSHGQRQLLAIARAVLADPSILILDEATSSVDTRTERHIQRAMLRLMEGRTSFVIAHRLSTIRDADQILVVNHGEIVERGTHEELMAMEGFYYKLYSRQFTLGIPAGAQEEESLAS</sequence>
<dbReference type="RefSeq" id="WP_012876280.1">
    <property type="nucleotide sequence ID" value="NC_013526.1"/>
</dbReference>
<name>D1CHM8_THET1</name>
<keyword evidence="6" id="KW-0067">ATP-binding</keyword>
<dbReference type="InterPro" id="IPR036640">
    <property type="entry name" value="ABC1_TM_sf"/>
</dbReference>
<keyword evidence="4 10" id="KW-0812">Transmembrane</keyword>
<evidence type="ECO:0000256" key="8">
    <source>
        <dbReference type="ARBA" id="ARBA00023136"/>
    </source>
</evidence>
<dbReference type="SMART" id="SM00382">
    <property type="entry name" value="AAA"/>
    <property type="match status" value="1"/>
</dbReference>
<proteinExistence type="predicted"/>
<dbReference type="Pfam" id="PF00005">
    <property type="entry name" value="ABC_tran"/>
    <property type="match status" value="1"/>
</dbReference>
<dbReference type="Pfam" id="PF00664">
    <property type="entry name" value="ABC_membrane"/>
    <property type="match status" value="1"/>
</dbReference>
<dbReference type="InterPro" id="IPR011527">
    <property type="entry name" value="ABC1_TM_dom"/>
</dbReference>
<accession>D1CHM8</accession>
<keyword evidence="7 10" id="KW-1133">Transmembrane helix</keyword>
<feature type="transmembrane region" description="Helical" evidence="10">
    <location>
        <begin position="93"/>
        <end position="116"/>
    </location>
</feature>
<dbReference type="HOGENOM" id="CLU_000604_84_4_0"/>
<dbReference type="GO" id="GO:0005886">
    <property type="term" value="C:plasma membrane"/>
    <property type="evidence" value="ECO:0007669"/>
    <property type="project" value="UniProtKB-SubCell"/>
</dbReference>
<gene>
    <name evidence="13" type="ordered locus">Tter_2350</name>
</gene>
<dbReference type="CDD" id="cd18547">
    <property type="entry name" value="ABC_6TM_Tm288_like"/>
    <property type="match status" value="1"/>
</dbReference>
<evidence type="ECO:0000256" key="3">
    <source>
        <dbReference type="ARBA" id="ARBA00022475"/>
    </source>
</evidence>
<dbReference type="eggNOG" id="COG1132">
    <property type="taxonomic scope" value="Bacteria"/>
</dbReference>
<dbReference type="PROSITE" id="PS50929">
    <property type="entry name" value="ABC_TM1F"/>
    <property type="match status" value="1"/>
</dbReference>
<dbReference type="InterPro" id="IPR003593">
    <property type="entry name" value="AAA+_ATPase"/>
</dbReference>
<organism evidence="13 14">
    <name type="scientific">Thermobaculum terrenum (strain ATCC BAA-798 / CCMEE 7001 / YNP1)</name>
    <dbReference type="NCBI Taxonomy" id="525904"/>
    <lineage>
        <taxon>Bacteria</taxon>
        <taxon>Bacillati</taxon>
        <taxon>Chloroflexota</taxon>
        <taxon>Chloroflexia</taxon>
        <taxon>Candidatus Thermobaculales</taxon>
        <taxon>Candidatus Thermobaculaceae</taxon>
        <taxon>Thermobaculum</taxon>
    </lineage>
</organism>
<feature type="compositionally biased region" description="Polar residues" evidence="9">
    <location>
        <begin position="1"/>
        <end position="10"/>
    </location>
</feature>
<evidence type="ECO:0000256" key="5">
    <source>
        <dbReference type="ARBA" id="ARBA00022741"/>
    </source>
</evidence>
<evidence type="ECO:0000256" key="9">
    <source>
        <dbReference type="SAM" id="MobiDB-lite"/>
    </source>
</evidence>
<dbReference type="PROSITE" id="PS50893">
    <property type="entry name" value="ABC_TRANSPORTER_2"/>
    <property type="match status" value="1"/>
</dbReference>
<keyword evidence="2" id="KW-0813">Transport</keyword>
<feature type="domain" description="ABC transporter" evidence="11">
    <location>
        <begin position="368"/>
        <end position="602"/>
    </location>
</feature>
<dbReference type="InterPro" id="IPR027417">
    <property type="entry name" value="P-loop_NTPase"/>
</dbReference>
<evidence type="ECO:0000313" key="14">
    <source>
        <dbReference type="Proteomes" id="UP000000323"/>
    </source>
</evidence>
<dbReference type="GO" id="GO:0016887">
    <property type="term" value="F:ATP hydrolysis activity"/>
    <property type="evidence" value="ECO:0007669"/>
    <property type="project" value="InterPro"/>
</dbReference>
<dbReference type="EMBL" id="CP001826">
    <property type="protein sequence ID" value="ACZ43249.1"/>
    <property type="molecule type" value="Genomic_DNA"/>
</dbReference>
<evidence type="ECO:0000256" key="4">
    <source>
        <dbReference type="ARBA" id="ARBA00022692"/>
    </source>
</evidence>
<dbReference type="CDD" id="cd03254">
    <property type="entry name" value="ABCC_Glucan_exporter_like"/>
    <property type="match status" value="1"/>
</dbReference>
<evidence type="ECO:0000256" key="7">
    <source>
        <dbReference type="ARBA" id="ARBA00022989"/>
    </source>
</evidence>
<evidence type="ECO:0000256" key="6">
    <source>
        <dbReference type="ARBA" id="ARBA00022840"/>
    </source>
</evidence>
<dbReference type="PROSITE" id="PS00211">
    <property type="entry name" value="ABC_TRANSPORTER_1"/>
    <property type="match status" value="1"/>
</dbReference>
<dbReference type="InterPro" id="IPR017871">
    <property type="entry name" value="ABC_transporter-like_CS"/>
</dbReference>
<dbReference type="SUPFAM" id="SSF90123">
    <property type="entry name" value="ABC transporter transmembrane region"/>
    <property type="match status" value="1"/>
</dbReference>
<dbReference type="GO" id="GO:0005524">
    <property type="term" value="F:ATP binding"/>
    <property type="evidence" value="ECO:0007669"/>
    <property type="project" value="UniProtKB-KW"/>
</dbReference>
<keyword evidence="5" id="KW-0547">Nucleotide-binding</keyword>
<dbReference type="KEGG" id="ttr:Tter_2350"/>
<dbReference type="PANTHER" id="PTHR43394">
    <property type="entry name" value="ATP-DEPENDENT PERMEASE MDL1, MITOCHONDRIAL"/>
    <property type="match status" value="1"/>
</dbReference>
<dbReference type="Proteomes" id="UP000000323">
    <property type="component" value="Chromosome 2"/>
</dbReference>
<dbReference type="FunFam" id="1.20.1560.10:FF:000011">
    <property type="entry name" value="Multidrug ABC transporter ATP-binding protein"/>
    <property type="match status" value="1"/>
</dbReference>
<dbReference type="FunFam" id="3.40.50.300:FF:000287">
    <property type="entry name" value="Multidrug ABC transporter ATP-binding protein"/>
    <property type="match status" value="1"/>
</dbReference>
<dbReference type="OrthoDB" id="9762778at2"/>
<feature type="region of interest" description="Disordered" evidence="9">
    <location>
        <begin position="1"/>
        <end position="25"/>
    </location>
</feature>
<evidence type="ECO:0000313" key="13">
    <source>
        <dbReference type="EMBL" id="ACZ43249.1"/>
    </source>
</evidence>
<dbReference type="Gene3D" id="1.20.1560.10">
    <property type="entry name" value="ABC transporter type 1, transmembrane domain"/>
    <property type="match status" value="1"/>
</dbReference>
<evidence type="ECO:0000256" key="10">
    <source>
        <dbReference type="SAM" id="Phobius"/>
    </source>
</evidence>
<keyword evidence="3" id="KW-1003">Cell membrane</keyword>
<dbReference type="Gene3D" id="3.40.50.300">
    <property type="entry name" value="P-loop containing nucleotide triphosphate hydrolases"/>
    <property type="match status" value="1"/>
</dbReference>
<keyword evidence="8 10" id="KW-0472">Membrane</keyword>
<dbReference type="STRING" id="525904.Tter_2350"/>
<dbReference type="InterPro" id="IPR039421">
    <property type="entry name" value="Type_1_exporter"/>
</dbReference>
<protein>
    <submittedName>
        <fullName evidence="13">ABC transporter related protein</fullName>
    </submittedName>
</protein>
<dbReference type="SUPFAM" id="SSF52540">
    <property type="entry name" value="P-loop containing nucleoside triphosphate hydrolases"/>
    <property type="match status" value="1"/>
</dbReference>
<evidence type="ECO:0000256" key="2">
    <source>
        <dbReference type="ARBA" id="ARBA00022448"/>
    </source>
</evidence>
<dbReference type="AlphaFoldDB" id="D1CHM8"/>
<evidence type="ECO:0000259" key="12">
    <source>
        <dbReference type="PROSITE" id="PS50929"/>
    </source>
</evidence>
<dbReference type="PANTHER" id="PTHR43394:SF1">
    <property type="entry name" value="ATP-BINDING CASSETTE SUB-FAMILY B MEMBER 10, MITOCHONDRIAL"/>
    <property type="match status" value="1"/>
</dbReference>
<feature type="domain" description="ABC transmembrane type-1" evidence="12">
    <location>
        <begin position="53"/>
        <end position="335"/>
    </location>
</feature>
<dbReference type="GO" id="GO:0015421">
    <property type="term" value="F:ABC-type oligopeptide transporter activity"/>
    <property type="evidence" value="ECO:0007669"/>
    <property type="project" value="TreeGrafter"/>
</dbReference>
<keyword evidence="14" id="KW-1185">Reference proteome</keyword>
<evidence type="ECO:0000256" key="1">
    <source>
        <dbReference type="ARBA" id="ARBA00004651"/>
    </source>
</evidence>
<comment type="subcellular location">
    <subcellularLocation>
        <location evidence="1">Cell membrane</location>
        <topology evidence="1">Multi-pass membrane protein</topology>
    </subcellularLocation>
</comment>
<feature type="transmembrane region" description="Helical" evidence="10">
    <location>
        <begin position="49"/>
        <end position="73"/>
    </location>
</feature>
<reference evidence="14" key="1">
    <citation type="journal article" date="2010" name="Stand. Genomic Sci.">
        <title>Complete genome sequence of 'Thermobaculum terrenum' type strain (YNP1).</title>
        <authorList>
            <person name="Kiss H."/>
            <person name="Cleland D."/>
            <person name="Lapidus A."/>
            <person name="Lucas S."/>
            <person name="Glavina Del Rio T."/>
            <person name="Nolan M."/>
            <person name="Tice H."/>
            <person name="Han C."/>
            <person name="Goodwin L."/>
            <person name="Pitluck S."/>
            <person name="Liolios K."/>
            <person name="Ivanova N."/>
            <person name="Mavromatis K."/>
            <person name="Ovchinnikova G."/>
            <person name="Pati A."/>
            <person name="Chen A."/>
            <person name="Palaniappan K."/>
            <person name="Land M."/>
            <person name="Hauser L."/>
            <person name="Chang Y."/>
            <person name="Jeffries C."/>
            <person name="Lu M."/>
            <person name="Brettin T."/>
            <person name="Detter J."/>
            <person name="Goker M."/>
            <person name="Tindall B."/>
            <person name="Beck B."/>
            <person name="McDermott T."/>
            <person name="Woyke T."/>
            <person name="Bristow J."/>
            <person name="Eisen J."/>
            <person name="Markowitz V."/>
            <person name="Hugenholtz P."/>
            <person name="Kyrpides N."/>
            <person name="Klenk H."/>
            <person name="Cheng J."/>
        </authorList>
    </citation>
    <scope>NUCLEOTIDE SEQUENCE [LARGE SCALE GENOMIC DNA]</scope>
    <source>
        <strain evidence="14">ATCC BAA-798 / YNP1</strain>
    </source>
</reference>
<evidence type="ECO:0000259" key="11">
    <source>
        <dbReference type="PROSITE" id="PS50893"/>
    </source>
</evidence>